<feature type="coiled-coil region" evidence="2">
    <location>
        <begin position="227"/>
        <end position="254"/>
    </location>
</feature>
<dbReference type="EMBL" id="HBEM01012074">
    <property type="protein sequence ID" value="CAD8446005.1"/>
    <property type="molecule type" value="Transcribed_RNA"/>
</dbReference>
<dbReference type="PROSITE" id="PS50238">
    <property type="entry name" value="RHOGAP"/>
    <property type="match status" value="1"/>
</dbReference>
<feature type="region of interest" description="Disordered" evidence="3">
    <location>
        <begin position="487"/>
        <end position="506"/>
    </location>
</feature>
<dbReference type="GO" id="GO:0005096">
    <property type="term" value="F:GTPase activator activity"/>
    <property type="evidence" value="ECO:0007669"/>
    <property type="project" value="UniProtKB-KW"/>
</dbReference>
<dbReference type="PANTHER" id="PTHR23177">
    <property type="entry name" value="MKIAA1688 PROTEIN"/>
    <property type="match status" value="1"/>
</dbReference>
<protein>
    <recommendedName>
        <fullName evidence="4">Rho-GAP domain-containing protein</fullName>
    </recommendedName>
</protein>
<feature type="compositionally biased region" description="Polar residues" evidence="3">
    <location>
        <begin position="25"/>
        <end position="55"/>
    </location>
</feature>
<dbReference type="Gene3D" id="1.10.555.10">
    <property type="entry name" value="Rho GTPase activation protein"/>
    <property type="match status" value="1"/>
</dbReference>
<dbReference type="InterPro" id="IPR044785">
    <property type="entry name" value="RopGAP1-5"/>
</dbReference>
<accession>A0A7S0D799</accession>
<dbReference type="GO" id="GO:0016020">
    <property type="term" value="C:membrane"/>
    <property type="evidence" value="ECO:0007669"/>
    <property type="project" value="InterPro"/>
</dbReference>
<dbReference type="InterPro" id="IPR008936">
    <property type="entry name" value="Rho_GTPase_activation_prot"/>
</dbReference>
<gene>
    <name evidence="5" type="ORF">LAMO00422_LOCUS8418</name>
</gene>
<dbReference type="InterPro" id="IPR006614">
    <property type="entry name" value="Peroxin/Ferlin"/>
</dbReference>
<keyword evidence="2" id="KW-0175">Coiled coil</keyword>
<feature type="domain" description="Rho-GAP" evidence="4">
    <location>
        <begin position="576"/>
        <end position="754"/>
    </location>
</feature>
<dbReference type="Pfam" id="PF00620">
    <property type="entry name" value="RhoGAP"/>
    <property type="match status" value="1"/>
</dbReference>
<feature type="compositionally biased region" description="Basic residues" evidence="3">
    <location>
        <begin position="497"/>
        <end position="506"/>
    </location>
</feature>
<evidence type="ECO:0000313" key="5">
    <source>
        <dbReference type="EMBL" id="CAD8446005.1"/>
    </source>
</evidence>
<organism evidence="5">
    <name type="scientific">Amorphochlora amoebiformis</name>
    <dbReference type="NCBI Taxonomy" id="1561963"/>
    <lineage>
        <taxon>Eukaryota</taxon>
        <taxon>Sar</taxon>
        <taxon>Rhizaria</taxon>
        <taxon>Cercozoa</taxon>
        <taxon>Chlorarachniophyceae</taxon>
        <taxon>Amorphochlora</taxon>
    </lineage>
</organism>
<evidence type="ECO:0000259" key="4">
    <source>
        <dbReference type="PROSITE" id="PS50238"/>
    </source>
</evidence>
<name>A0A7S0D799_9EUKA</name>
<feature type="region of interest" description="Disordered" evidence="3">
    <location>
        <begin position="1"/>
        <end position="65"/>
    </location>
</feature>
<sequence length="851" mass="96537">MKSPRRKDSLVLARNGNVRARALRRQQTTPTRSSPISDESPFTWSRASNSYQSPEQGRYSLPSIDRDSSASITTALGGVRQSVRHSGFVRTLQVGAGSRGSMLRSDNEKQSKWQNKRRSIARGLNDLKVDVSDIGQRIGRQEVTRKKLLEDISKGPARSRLHHVDRMDGMTSDRSNSREKHLSPRSSRYVGRDKKSRSPSSSPSHRGLPYHDIELNDGTIVVNELMFRSVQRENEDLRLENELLNRRIQILEQQLQRRGVETKIDKVWEHQRFTASNGWSSMNLDSKDPVAWLAQDSKKHLLDALRARIVLPYQRMPDREWGYTAWRLEVSENTDCEGWQYGTTFQNEGKWHIETSLKRVCRRRKWIRRARDENNQSYNTHIRIKICKIEGPERPTVWNPVVKTILVNSEEENVMEKVTDAVQVAPNKICVFNDHNGLFSLSMGVLAAEHLRNSKLTFHLFNKTQKPQNYIGSAVVTIDTPELLCDSGSGSTSRSSAPHKTRRKRRTLSRVFMPKRSSVVPSMVVKDSCQSVEEGLEQTHTIPLSSGKKTSGYKLTVRILLRTRAYQEKEQFGKSIENPEVKRRKIKRYDSPLPIVLIQLKKALLKTEGALDTIGLFRLNASSRSRATIQRNLNLNNPVISIGEAPDFIAIAHLIKIFYLQLPTPILTQNNLDIFGSKGAEAAIASLPEPRKSLCLWLLDLAAITLKHKDQNKMHSKALGVCMGSVLVSHKQGADLPKRIKLSCAFLTKATELRFPLHSRPHSPVSNSSERAPRRFRAPGILKRERRSRSLYQLQLDVEPEEDEKASAEISRLGRAASSPQHSTSVLPGLDREPSVSYSRSEGLETSLSRL</sequence>
<dbReference type="AlphaFoldDB" id="A0A7S0D799"/>
<feature type="region of interest" description="Disordered" evidence="3">
    <location>
        <begin position="149"/>
        <end position="211"/>
    </location>
</feature>
<reference evidence="5" key="1">
    <citation type="submission" date="2021-01" db="EMBL/GenBank/DDBJ databases">
        <authorList>
            <person name="Corre E."/>
            <person name="Pelletier E."/>
            <person name="Niang G."/>
            <person name="Scheremetjew M."/>
            <person name="Finn R."/>
            <person name="Kale V."/>
            <person name="Holt S."/>
            <person name="Cochrane G."/>
            <person name="Meng A."/>
            <person name="Brown T."/>
            <person name="Cohen L."/>
        </authorList>
    </citation>
    <scope>NUCLEOTIDE SEQUENCE</scope>
    <source>
        <strain evidence="5">CCMP2058</strain>
    </source>
</reference>
<dbReference type="SMART" id="SM00324">
    <property type="entry name" value="RhoGAP"/>
    <property type="match status" value="1"/>
</dbReference>
<evidence type="ECO:0000256" key="2">
    <source>
        <dbReference type="SAM" id="Coils"/>
    </source>
</evidence>
<dbReference type="PANTHER" id="PTHR23177:SF58">
    <property type="entry name" value="RHO GTPASE-ACTIVATING PROTEIN GACK"/>
    <property type="match status" value="1"/>
</dbReference>
<dbReference type="InterPro" id="IPR000198">
    <property type="entry name" value="RhoGAP_dom"/>
</dbReference>
<feature type="compositionally biased region" description="Low complexity" evidence="3">
    <location>
        <begin position="487"/>
        <end position="496"/>
    </location>
</feature>
<keyword evidence="1" id="KW-0343">GTPase activation</keyword>
<feature type="region of interest" description="Disordered" evidence="3">
    <location>
        <begin position="96"/>
        <end position="115"/>
    </location>
</feature>
<dbReference type="GO" id="GO:0007165">
    <property type="term" value="P:signal transduction"/>
    <property type="evidence" value="ECO:0007669"/>
    <property type="project" value="InterPro"/>
</dbReference>
<evidence type="ECO:0000256" key="3">
    <source>
        <dbReference type="SAM" id="MobiDB-lite"/>
    </source>
</evidence>
<evidence type="ECO:0000256" key="1">
    <source>
        <dbReference type="ARBA" id="ARBA00022468"/>
    </source>
</evidence>
<feature type="region of interest" description="Disordered" evidence="3">
    <location>
        <begin position="796"/>
        <end position="851"/>
    </location>
</feature>
<dbReference type="CDD" id="cd00159">
    <property type="entry name" value="RhoGAP"/>
    <property type="match status" value="1"/>
</dbReference>
<feature type="compositionally biased region" description="Polar residues" evidence="3">
    <location>
        <begin position="836"/>
        <end position="851"/>
    </location>
</feature>
<dbReference type="SUPFAM" id="SSF48350">
    <property type="entry name" value="GTPase activation domain, GAP"/>
    <property type="match status" value="1"/>
</dbReference>
<proteinExistence type="predicted"/>
<dbReference type="SMART" id="SM00694">
    <property type="entry name" value="DysFC"/>
    <property type="match status" value="1"/>
</dbReference>
<feature type="region of interest" description="Disordered" evidence="3">
    <location>
        <begin position="757"/>
        <end position="780"/>
    </location>
</feature>